<name>M1P2B4_BARAA</name>
<evidence type="ECO:0000313" key="2">
    <source>
        <dbReference type="EMBL" id="AGF73950.1"/>
    </source>
</evidence>
<dbReference type="Pfam" id="PF05732">
    <property type="entry name" value="RepL"/>
    <property type="match status" value="1"/>
</dbReference>
<sequence>MTATYKKPRRYKKNPFTTNMALQVKNQKVRISRIGHNNDINKLIDEIQGAHVITYKPVGSQEFSEQLITDIALVFGLNLSGRKTFGMLLWMIQSLSNNQNLVELNKAAWRNFLDSHKKEELALSLPTFSRGLVELEKAKIIAKHLRKGWYFINPNFIFKDDRVAFTTVIHKK</sequence>
<dbReference type="HOGENOM" id="CLU_110601_0_0_5"/>
<dbReference type="InterPro" id="IPR008813">
    <property type="entry name" value="Plasmid_replication_RepL"/>
</dbReference>
<protein>
    <submittedName>
        <fullName evidence="2">Rep related protein</fullName>
    </submittedName>
</protein>
<dbReference type="GO" id="GO:0006260">
    <property type="term" value="P:DNA replication"/>
    <property type="evidence" value="ECO:0007669"/>
    <property type="project" value="InterPro"/>
</dbReference>
<dbReference type="GO" id="GO:0006276">
    <property type="term" value="P:plasmid maintenance"/>
    <property type="evidence" value="ECO:0007669"/>
    <property type="project" value="InterPro"/>
</dbReference>
<reference evidence="2 3" key="1">
    <citation type="journal article" date="2013" name="PLoS Genet.">
        <title>A gene transfer agent and a dynamic repertoire of secretion systems hold the keys to the explosive radiation of the emerging pathogen Bartonella.</title>
        <authorList>
            <person name="Guy L."/>
            <person name="Nystedt B."/>
            <person name="Toft C."/>
            <person name="Zaremba-Niedzwiedzka K."/>
            <person name="Berglund E.C."/>
            <person name="Granberg F."/>
            <person name="Naslund K."/>
            <person name="Eriksson A.S."/>
            <person name="Andersson S.G."/>
        </authorList>
    </citation>
    <scope>NUCLEOTIDE SEQUENCE [LARGE SCALE GENOMIC DNA]</scope>
    <source>
        <strain evidence="2 3">Aust/NH1</strain>
    </source>
</reference>
<dbReference type="PATRIC" id="fig|1094489.3.peg.67"/>
<evidence type="ECO:0000313" key="3">
    <source>
        <dbReference type="Proteomes" id="UP000011729"/>
    </source>
</evidence>
<keyword evidence="3" id="KW-1185">Reference proteome</keyword>
<proteinExistence type="predicted"/>
<dbReference type="KEGG" id="baus:BAnh1_00570"/>
<dbReference type="RefSeq" id="WP_015397459.1">
    <property type="nucleotide sequence ID" value="NC_020300.1"/>
</dbReference>
<evidence type="ECO:0000259" key="1">
    <source>
        <dbReference type="Pfam" id="PF05732"/>
    </source>
</evidence>
<accession>M1P2B4</accession>
<organism evidence="2 3">
    <name type="scientific">Bartonella australis (strain Aust/NH1)</name>
    <dbReference type="NCBI Taxonomy" id="1094489"/>
    <lineage>
        <taxon>Bacteria</taxon>
        <taxon>Pseudomonadati</taxon>
        <taxon>Pseudomonadota</taxon>
        <taxon>Alphaproteobacteria</taxon>
        <taxon>Hyphomicrobiales</taxon>
        <taxon>Bartonellaceae</taxon>
        <taxon>Bartonella</taxon>
    </lineage>
</organism>
<gene>
    <name evidence="2" type="ordered locus">BAnh1_00570</name>
</gene>
<dbReference type="OrthoDB" id="7924799at2"/>
<dbReference type="AlphaFoldDB" id="M1P2B4"/>
<dbReference type="STRING" id="1094489.BAnh1_00570"/>
<dbReference type="Proteomes" id="UP000011729">
    <property type="component" value="Chromosome"/>
</dbReference>
<dbReference type="EMBL" id="CP003123">
    <property type="protein sequence ID" value="AGF73950.1"/>
    <property type="molecule type" value="Genomic_DNA"/>
</dbReference>
<dbReference type="eggNOG" id="ENOG50301MU">
    <property type="taxonomic scope" value="Bacteria"/>
</dbReference>
<feature type="domain" description="Plasmid replication protein RepL" evidence="1">
    <location>
        <begin position="30"/>
        <end position="163"/>
    </location>
</feature>